<name>A0ABQ3H9L7_9NEIS</name>
<reference evidence="2" key="1">
    <citation type="journal article" date="2019" name="Int. J. Syst. Evol. Microbiol.">
        <title>The Global Catalogue of Microorganisms (GCM) 10K type strain sequencing project: providing services to taxonomists for standard genome sequencing and annotation.</title>
        <authorList>
            <consortium name="The Broad Institute Genomics Platform"/>
            <consortium name="The Broad Institute Genome Sequencing Center for Infectious Disease"/>
            <person name="Wu L."/>
            <person name="Ma J."/>
        </authorList>
    </citation>
    <scope>NUCLEOTIDE SEQUENCE [LARGE SCALE GENOMIC DNA]</scope>
    <source>
        <strain evidence="2">KCTC 23713</strain>
    </source>
</reference>
<evidence type="ECO:0000313" key="1">
    <source>
        <dbReference type="EMBL" id="GHD74545.1"/>
    </source>
</evidence>
<evidence type="ECO:0000313" key="2">
    <source>
        <dbReference type="Proteomes" id="UP000662678"/>
    </source>
</evidence>
<gene>
    <name evidence="1" type="ORF">GCM10011419_11090</name>
</gene>
<keyword evidence="2" id="KW-1185">Reference proteome</keyword>
<accession>A0ABQ3H9L7</accession>
<dbReference type="EMBL" id="BMYP01000010">
    <property type="protein sequence ID" value="GHD74545.1"/>
    <property type="molecule type" value="Genomic_DNA"/>
</dbReference>
<proteinExistence type="predicted"/>
<sequence length="161" mass="17705">MQTSEHPINTALLEEPHIMHAEGYAVTSALARLFGTANGGEALPLSGIRERAMRELSQFSVIVREELASLSVSIPPAISLVSCSDCQLTLESEHPQRDRILAWLDGNDRVAKYFKEVEVLFEVVRATENLGVTFAEDSCFHIGLTSAGPIAYFQDQQCTPQ</sequence>
<organism evidence="1 2">
    <name type="scientific">Vogesella fluminis</name>
    <dbReference type="NCBI Taxonomy" id="1069161"/>
    <lineage>
        <taxon>Bacteria</taxon>
        <taxon>Pseudomonadati</taxon>
        <taxon>Pseudomonadota</taxon>
        <taxon>Betaproteobacteria</taxon>
        <taxon>Neisseriales</taxon>
        <taxon>Chromobacteriaceae</taxon>
        <taxon>Vogesella</taxon>
    </lineage>
</organism>
<comment type="caution">
    <text evidence="1">The sequence shown here is derived from an EMBL/GenBank/DDBJ whole genome shotgun (WGS) entry which is preliminary data.</text>
</comment>
<dbReference type="Proteomes" id="UP000662678">
    <property type="component" value="Unassembled WGS sequence"/>
</dbReference>
<protein>
    <submittedName>
        <fullName evidence="1">Uncharacterized protein</fullName>
    </submittedName>
</protein>